<dbReference type="RefSeq" id="WP_145289677.1">
    <property type="nucleotide sequence ID" value="NZ_CP036291.1"/>
</dbReference>
<gene>
    <name evidence="1" type="ORF">Pla175_40920</name>
</gene>
<keyword evidence="1" id="KW-0378">Hydrolase</keyword>
<organism evidence="1 2">
    <name type="scientific">Pirellulimonas nuda</name>
    <dbReference type="NCBI Taxonomy" id="2528009"/>
    <lineage>
        <taxon>Bacteria</taxon>
        <taxon>Pseudomonadati</taxon>
        <taxon>Planctomycetota</taxon>
        <taxon>Planctomycetia</taxon>
        <taxon>Pirellulales</taxon>
        <taxon>Lacipirellulaceae</taxon>
        <taxon>Pirellulimonas</taxon>
    </lineage>
</organism>
<name>A0A518DGT1_9BACT</name>
<evidence type="ECO:0000313" key="1">
    <source>
        <dbReference type="EMBL" id="QDU90683.1"/>
    </source>
</evidence>
<dbReference type="KEGG" id="pnd:Pla175_40920"/>
<dbReference type="PIRSF" id="PIRSF033905">
    <property type="entry name" value="UCP033905"/>
    <property type="match status" value="1"/>
</dbReference>
<dbReference type="EMBL" id="CP036291">
    <property type="protein sequence ID" value="QDU90683.1"/>
    <property type="molecule type" value="Genomic_DNA"/>
</dbReference>
<proteinExistence type="predicted"/>
<dbReference type="Proteomes" id="UP000317429">
    <property type="component" value="Chromosome"/>
</dbReference>
<dbReference type="NCBIfam" id="NF040903">
    <property type="entry name" value="GguC"/>
    <property type="match status" value="1"/>
</dbReference>
<dbReference type="SUPFAM" id="SSF56529">
    <property type="entry name" value="FAH"/>
    <property type="match status" value="1"/>
</dbReference>
<evidence type="ECO:0000313" key="2">
    <source>
        <dbReference type="Proteomes" id="UP000317429"/>
    </source>
</evidence>
<dbReference type="InterPro" id="IPR009645">
    <property type="entry name" value="GguC"/>
</dbReference>
<protein>
    <submittedName>
        <fullName evidence="1">Fumarylacetoacetate (FAA) hydrolase family protein</fullName>
    </submittedName>
</protein>
<dbReference type="OrthoDB" id="108649at2"/>
<keyword evidence="2" id="KW-1185">Reference proteome</keyword>
<dbReference type="GO" id="GO:0016787">
    <property type="term" value="F:hydrolase activity"/>
    <property type="evidence" value="ECO:0007669"/>
    <property type="project" value="UniProtKB-KW"/>
</dbReference>
<sequence length="332" mass="35958">MRLVQLLDAQDQQRVALVAGDRLRLCQSSANVAELATRAYTEGIDLSTLIDSLVTDDSLSYDEAIAQRRLLPPVSHRDPAHQWVTGTGLTHLGSASARDKMHAAQGNHHADETDTMRLFRWGVEGGKPPDGGVSVQPEWFYKGDGDCVAPPEHPLASPAFALDGGEEAELVGLYAIAPDGVVVRIGFAIGNEFADHVMERQNYLYLAHSKLRPCSFGPELLVGDAPESIEGSVAIRRGGETVWSATFLTGAANMAYELHSLEHHHFKYSSFRRPGDVHCHFFGTATLSFAAGVRAEPGDVFEVSAPGFGKPLRNPLAVESDPDRTTAVHPCR</sequence>
<dbReference type="InterPro" id="IPR036663">
    <property type="entry name" value="Fumarylacetoacetase_C_sf"/>
</dbReference>
<reference evidence="1 2" key="1">
    <citation type="submission" date="2019-02" db="EMBL/GenBank/DDBJ databases">
        <title>Deep-cultivation of Planctomycetes and their phenomic and genomic characterization uncovers novel biology.</title>
        <authorList>
            <person name="Wiegand S."/>
            <person name="Jogler M."/>
            <person name="Boedeker C."/>
            <person name="Pinto D."/>
            <person name="Vollmers J."/>
            <person name="Rivas-Marin E."/>
            <person name="Kohn T."/>
            <person name="Peeters S.H."/>
            <person name="Heuer A."/>
            <person name="Rast P."/>
            <person name="Oberbeckmann S."/>
            <person name="Bunk B."/>
            <person name="Jeske O."/>
            <person name="Meyerdierks A."/>
            <person name="Storesund J.E."/>
            <person name="Kallscheuer N."/>
            <person name="Luecker S."/>
            <person name="Lage O.M."/>
            <person name="Pohl T."/>
            <person name="Merkel B.J."/>
            <person name="Hornburger P."/>
            <person name="Mueller R.-W."/>
            <person name="Bruemmer F."/>
            <person name="Labrenz M."/>
            <person name="Spormann A.M."/>
            <person name="Op den Camp H."/>
            <person name="Overmann J."/>
            <person name="Amann R."/>
            <person name="Jetten M.S.M."/>
            <person name="Mascher T."/>
            <person name="Medema M.H."/>
            <person name="Devos D.P."/>
            <person name="Kaster A.-K."/>
            <person name="Ovreas L."/>
            <person name="Rohde M."/>
            <person name="Galperin M.Y."/>
            <person name="Jogler C."/>
        </authorList>
    </citation>
    <scope>NUCLEOTIDE SEQUENCE [LARGE SCALE GENOMIC DNA]</scope>
    <source>
        <strain evidence="1 2">Pla175</strain>
    </source>
</reference>
<dbReference type="Gene3D" id="3.90.850.10">
    <property type="entry name" value="Fumarylacetoacetase-like, C-terminal domain"/>
    <property type="match status" value="1"/>
</dbReference>
<dbReference type="AlphaFoldDB" id="A0A518DGT1"/>
<accession>A0A518DGT1</accession>